<evidence type="ECO:0000313" key="3">
    <source>
        <dbReference type="Proteomes" id="UP000319897"/>
    </source>
</evidence>
<dbReference type="OrthoDB" id="7206124at2"/>
<evidence type="ECO:0000313" key="2">
    <source>
        <dbReference type="EMBL" id="TPE62610.1"/>
    </source>
</evidence>
<organism evidence="2 3">
    <name type="scientific">Sandaracinobacter neustonicus</name>
    <dbReference type="NCBI Taxonomy" id="1715348"/>
    <lineage>
        <taxon>Bacteria</taxon>
        <taxon>Pseudomonadati</taxon>
        <taxon>Pseudomonadota</taxon>
        <taxon>Alphaproteobacteria</taxon>
        <taxon>Sphingomonadales</taxon>
        <taxon>Sphingosinicellaceae</taxon>
        <taxon>Sandaracinobacter</taxon>
    </lineage>
</organism>
<keyword evidence="1" id="KW-1133">Transmembrane helix</keyword>
<proteinExistence type="predicted"/>
<dbReference type="RefSeq" id="WP_140927382.1">
    <property type="nucleotide sequence ID" value="NZ_VFSU01000017.1"/>
</dbReference>
<accession>A0A501XPZ9</accession>
<protein>
    <submittedName>
        <fullName evidence="2">Uncharacterized protein</fullName>
    </submittedName>
</protein>
<dbReference type="AlphaFoldDB" id="A0A501XPZ9"/>
<comment type="caution">
    <text evidence="2">The sequence shown here is derived from an EMBL/GenBank/DDBJ whole genome shotgun (WGS) entry which is preliminary data.</text>
</comment>
<dbReference type="EMBL" id="VFSU01000017">
    <property type="protein sequence ID" value="TPE62610.1"/>
    <property type="molecule type" value="Genomic_DNA"/>
</dbReference>
<sequence length="89" mass="9698">MDRLDNLLRQLAEAPVDRSLGQLEPHVWRRIETERRMPLAGWRLPAVSALGALLIGMASTATARVSPAEVSPFSPSLALAPSTLLEQAR</sequence>
<keyword evidence="1" id="KW-0812">Transmembrane</keyword>
<feature type="transmembrane region" description="Helical" evidence="1">
    <location>
        <begin position="44"/>
        <end position="65"/>
    </location>
</feature>
<keyword evidence="1" id="KW-0472">Membrane</keyword>
<gene>
    <name evidence="2" type="ORF">FJQ54_05320</name>
</gene>
<reference evidence="2 3" key="1">
    <citation type="submission" date="2019-06" db="EMBL/GenBank/DDBJ databases">
        <authorList>
            <person name="Lee I."/>
            <person name="Jang G.I."/>
            <person name="Hwang C.Y."/>
        </authorList>
    </citation>
    <scope>NUCLEOTIDE SEQUENCE [LARGE SCALE GENOMIC DNA]</scope>
    <source>
        <strain evidence="2 3">PAMC 28131</strain>
    </source>
</reference>
<dbReference type="Proteomes" id="UP000319897">
    <property type="component" value="Unassembled WGS sequence"/>
</dbReference>
<name>A0A501XPZ9_9SPHN</name>
<keyword evidence="3" id="KW-1185">Reference proteome</keyword>
<evidence type="ECO:0000256" key="1">
    <source>
        <dbReference type="SAM" id="Phobius"/>
    </source>
</evidence>